<dbReference type="Proteomes" id="UP000001977">
    <property type="component" value="Chromosome"/>
</dbReference>
<evidence type="ECO:0000313" key="2">
    <source>
        <dbReference type="Proteomes" id="UP000001977"/>
    </source>
</evidence>
<gene>
    <name evidence="1" type="ordered locus">BAV2690</name>
</gene>
<dbReference type="KEGG" id="bav:BAV2690"/>
<name>Q2KWE5_BORA1</name>
<evidence type="ECO:0000313" key="1">
    <source>
        <dbReference type="EMBL" id="CAJ50301.1"/>
    </source>
</evidence>
<dbReference type="EMBL" id="AM167904">
    <property type="protein sequence ID" value="CAJ50301.1"/>
    <property type="molecule type" value="Genomic_DNA"/>
</dbReference>
<protein>
    <submittedName>
        <fullName evidence="1">Uncharacterized protein</fullName>
    </submittedName>
</protein>
<proteinExistence type="predicted"/>
<dbReference type="HOGENOM" id="CLU_3180843_0_0_4"/>
<reference evidence="1 2" key="1">
    <citation type="journal article" date="2006" name="J. Bacteriol.">
        <title>Comparison of the genome sequence of the poultry pathogen Bordetella avium with those of B. bronchiseptica, B. pertussis, and B. parapertussis reveals extensive diversity in surface structures associated with host interaction.</title>
        <authorList>
            <person name="Sebaihia M."/>
            <person name="Preston A."/>
            <person name="Maskell D.J."/>
            <person name="Kuzmiak H."/>
            <person name="Connell T.D."/>
            <person name="King N.D."/>
            <person name="Orndorff P.E."/>
            <person name="Miyamoto D.M."/>
            <person name="Thomson N.R."/>
            <person name="Harris D."/>
            <person name="Goble A."/>
            <person name="Lord A."/>
            <person name="Murphy L."/>
            <person name="Quail M.A."/>
            <person name="Rutter S."/>
            <person name="Squares R."/>
            <person name="Squares S."/>
            <person name="Woodward J."/>
            <person name="Parkhill J."/>
            <person name="Temple L.M."/>
        </authorList>
    </citation>
    <scope>NUCLEOTIDE SEQUENCE [LARGE SCALE GENOMIC DNA]</scope>
    <source>
        <strain evidence="1 2">197N</strain>
    </source>
</reference>
<accession>Q2KWE5</accession>
<sequence>MTSQQPFLNCLMRVNNADKGDAPLRLATKITTSINSDIPLRMISYK</sequence>
<keyword evidence="2" id="KW-1185">Reference proteome</keyword>
<dbReference type="AlphaFoldDB" id="Q2KWE5"/>
<organism evidence="1 2">
    <name type="scientific">Bordetella avium (strain 197N)</name>
    <dbReference type="NCBI Taxonomy" id="360910"/>
    <lineage>
        <taxon>Bacteria</taxon>
        <taxon>Pseudomonadati</taxon>
        <taxon>Pseudomonadota</taxon>
        <taxon>Betaproteobacteria</taxon>
        <taxon>Burkholderiales</taxon>
        <taxon>Alcaligenaceae</taxon>
        <taxon>Bordetella</taxon>
    </lineage>
</organism>